<evidence type="ECO:0000313" key="2">
    <source>
        <dbReference type="EMBL" id="GLS61774.1"/>
    </source>
</evidence>
<dbReference type="AlphaFoldDB" id="A0A512IXZ6"/>
<reference evidence="1 3" key="3">
    <citation type="submission" date="2019-07" db="EMBL/GenBank/DDBJ databases">
        <title>Whole genome shotgun sequence of Methylobacterium oxalidis NBRC 107715.</title>
        <authorList>
            <person name="Hosoyama A."/>
            <person name="Uohara A."/>
            <person name="Ohji S."/>
            <person name="Ichikawa N."/>
        </authorList>
    </citation>
    <scope>NUCLEOTIDE SEQUENCE [LARGE SCALE GENOMIC DNA]</scope>
    <source>
        <strain evidence="1 3">NBRC 107715</strain>
    </source>
</reference>
<dbReference type="RefSeq" id="WP_147024243.1">
    <property type="nucleotide sequence ID" value="NZ_BJZU01000005.1"/>
</dbReference>
<reference evidence="4" key="2">
    <citation type="journal article" date="2019" name="Int. J. Syst. Evol. Microbiol.">
        <title>The Global Catalogue of Microorganisms (GCM) 10K type strain sequencing project: providing services to taxonomists for standard genome sequencing and annotation.</title>
        <authorList>
            <consortium name="The Broad Institute Genomics Platform"/>
            <consortium name="The Broad Institute Genome Sequencing Center for Infectious Disease"/>
            <person name="Wu L."/>
            <person name="Ma J."/>
        </authorList>
    </citation>
    <scope>NUCLEOTIDE SEQUENCE [LARGE SCALE GENOMIC DNA]</scope>
    <source>
        <strain evidence="4">NBRC 107715</strain>
    </source>
</reference>
<dbReference type="Proteomes" id="UP001156856">
    <property type="component" value="Unassembled WGS sequence"/>
</dbReference>
<comment type="caution">
    <text evidence="1">The sequence shown here is derived from an EMBL/GenBank/DDBJ whole genome shotgun (WGS) entry which is preliminary data.</text>
</comment>
<protein>
    <submittedName>
        <fullName evidence="1">Uncharacterized protein</fullName>
    </submittedName>
</protein>
<gene>
    <name evidence="2" type="ORF">GCM10007888_01550</name>
    <name evidence="1" type="ORF">MOX02_06030</name>
</gene>
<reference evidence="2" key="1">
    <citation type="journal article" date="2014" name="Int. J. Syst. Evol. Microbiol.">
        <title>Complete genome of a new Firmicutes species belonging to the dominant human colonic microbiota ('Ruminococcus bicirculans') reveals two chromosomes and a selective capacity to utilize plant glucans.</title>
        <authorList>
            <consortium name="NISC Comparative Sequencing Program"/>
            <person name="Wegmann U."/>
            <person name="Louis P."/>
            <person name="Goesmann A."/>
            <person name="Henrissat B."/>
            <person name="Duncan S.H."/>
            <person name="Flint H.J."/>
        </authorList>
    </citation>
    <scope>NUCLEOTIDE SEQUENCE</scope>
    <source>
        <strain evidence="2">NBRC 107715</strain>
    </source>
</reference>
<dbReference type="OrthoDB" id="9155172at2"/>
<evidence type="ECO:0000313" key="4">
    <source>
        <dbReference type="Proteomes" id="UP001156856"/>
    </source>
</evidence>
<proteinExistence type="predicted"/>
<evidence type="ECO:0000313" key="1">
    <source>
        <dbReference type="EMBL" id="GEP02565.1"/>
    </source>
</evidence>
<sequence>MDVKEAVAKAREYLSLVFSDEPISEIRLEEVEFDRVDEAWLITFGLVRPNVAGKVGQIAALTAGAPYKRSYKIVRVPNSGDGVPSIKIREFAEE</sequence>
<reference evidence="2" key="4">
    <citation type="submission" date="2023-01" db="EMBL/GenBank/DDBJ databases">
        <title>Draft genome sequence of Methylobacterium oxalidis strain NBRC 107715.</title>
        <authorList>
            <person name="Sun Q."/>
            <person name="Mori K."/>
        </authorList>
    </citation>
    <scope>NUCLEOTIDE SEQUENCE</scope>
    <source>
        <strain evidence="2">NBRC 107715</strain>
    </source>
</reference>
<organism evidence="1 3">
    <name type="scientific">Methylobacterium oxalidis</name>
    <dbReference type="NCBI Taxonomy" id="944322"/>
    <lineage>
        <taxon>Bacteria</taxon>
        <taxon>Pseudomonadati</taxon>
        <taxon>Pseudomonadota</taxon>
        <taxon>Alphaproteobacteria</taxon>
        <taxon>Hyphomicrobiales</taxon>
        <taxon>Methylobacteriaceae</taxon>
        <taxon>Methylobacterium</taxon>
    </lineage>
</organism>
<name>A0A512IXZ6_9HYPH</name>
<keyword evidence="4" id="KW-1185">Reference proteome</keyword>
<dbReference type="EMBL" id="BSPK01000004">
    <property type="protein sequence ID" value="GLS61774.1"/>
    <property type="molecule type" value="Genomic_DNA"/>
</dbReference>
<dbReference type="EMBL" id="BJZU01000005">
    <property type="protein sequence ID" value="GEP02565.1"/>
    <property type="molecule type" value="Genomic_DNA"/>
</dbReference>
<evidence type="ECO:0000313" key="3">
    <source>
        <dbReference type="Proteomes" id="UP000321960"/>
    </source>
</evidence>
<dbReference type="Proteomes" id="UP000321960">
    <property type="component" value="Unassembled WGS sequence"/>
</dbReference>
<accession>A0A512IXZ6</accession>